<feature type="signal peptide" evidence="1">
    <location>
        <begin position="1"/>
        <end position="26"/>
    </location>
</feature>
<dbReference type="InterPro" id="IPR003399">
    <property type="entry name" value="Mce/MlaD"/>
</dbReference>
<feature type="domain" description="Mce/MlaD" evidence="2">
    <location>
        <begin position="46"/>
        <end position="120"/>
    </location>
</feature>
<reference evidence="4 5" key="1">
    <citation type="submission" date="2019-02" db="EMBL/GenBank/DDBJ databases">
        <authorList>
            <consortium name="Pathogen Informatics"/>
        </authorList>
    </citation>
    <scope>NUCLEOTIDE SEQUENCE [LARGE SCALE GENOMIC DNA]</scope>
    <source>
        <strain evidence="4 5">3012STDY6756504</strain>
    </source>
</reference>
<dbReference type="InterPro" id="IPR024516">
    <property type="entry name" value="Mce_C"/>
</dbReference>
<proteinExistence type="predicted"/>
<feature type="domain" description="Mammalian cell entry C-terminal" evidence="3">
    <location>
        <begin position="128"/>
        <end position="323"/>
    </location>
</feature>
<accession>A0A4U8W628</accession>
<dbReference type="AlphaFoldDB" id="A0A4U8W628"/>
<evidence type="ECO:0000259" key="2">
    <source>
        <dbReference type="Pfam" id="PF02470"/>
    </source>
</evidence>
<dbReference type="PROSITE" id="PS51257">
    <property type="entry name" value="PROKAR_LIPOPROTEIN"/>
    <property type="match status" value="1"/>
</dbReference>
<dbReference type="InterPro" id="IPR005693">
    <property type="entry name" value="Mce"/>
</dbReference>
<sequence length="367" mass="37970">MMNRISRRARRSIVAVAAVGAMSVTSGCGLTVEKLPLPKPGATGDTYSLKAVFDNALNLPDQAKVKVGGSDVGVVTEITTSNFQAIVDMDISTDIQLPVGSTAELRQATPLGDVFVALSMPPAEPGTQMMQDGDTLPLEQTSAGATVEELLLSVSMMFNGGGIAHLARLGAELDSIVGGRSDQVVHLVNEMTGVVTSMNDNSARIDSVLAEFGALATTLEARRSDLGQVADTLPNMIGAVAENNKAIGDLLAKIGTASVALGDYANTSGDELAGLLDSLDQLMGALAATGDNFGAVLDALREIRPGVNATFRGNSLAAQVNVTNLDIALLTAPGTSKFFDLNDLNDFAGSLIQVLQVVYGRVTGGHR</sequence>
<dbReference type="Proteomes" id="UP000290439">
    <property type="component" value="Chromosome"/>
</dbReference>
<keyword evidence="1" id="KW-0732">Signal</keyword>
<dbReference type="NCBIfam" id="TIGR00996">
    <property type="entry name" value="Mtu_fam_mce"/>
    <property type="match status" value="1"/>
</dbReference>
<evidence type="ECO:0000313" key="4">
    <source>
        <dbReference type="EMBL" id="VFB00490.1"/>
    </source>
</evidence>
<dbReference type="EMBL" id="LR215973">
    <property type="protein sequence ID" value="VFB00490.1"/>
    <property type="molecule type" value="Genomic_DNA"/>
</dbReference>
<dbReference type="Pfam" id="PF11887">
    <property type="entry name" value="Mce4_CUP1"/>
    <property type="match status" value="1"/>
</dbReference>
<dbReference type="Pfam" id="PF02470">
    <property type="entry name" value="MlaD"/>
    <property type="match status" value="1"/>
</dbReference>
<organism evidence="4 5">
    <name type="scientific">Nocardia cyriacigeorgica</name>
    <dbReference type="NCBI Taxonomy" id="135487"/>
    <lineage>
        <taxon>Bacteria</taxon>
        <taxon>Bacillati</taxon>
        <taxon>Actinomycetota</taxon>
        <taxon>Actinomycetes</taxon>
        <taxon>Mycobacteriales</taxon>
        <taxon>Nocardiaceae</taxon>
        <taxon>Nocardia</taxon>
    </lineage>
</organism>
<name>A0A4U8W628_9NOCA</name>
<evidence type="ECO:0000313" key="5">
    <source>
        <dbReference type="Proteomes" id="UP000290439"/>
    </source>
</evidence>
<feature type="chain" id="PRO_5039488765" evidence="1">
    <location>
        <begin position="27"/>
        <end position="367"/>
    </location>
</feature>
<gene>
    <name evidence="4" type="ORF">NCTC10797_04286</name>
</gene>
<protein>
    <submittedName>
        <fullName evidence="4">Virulence factor Mce family protein</fullName>
    </submittedName>
</protein>
<evidence type="ECO:0000256" key="1">
    <source>
        <dbReference type="SAM" id="SignalP"/>
    </source>
</evidence>
<dbReference type="GO" id="GO:0005576">
    <property type="term" value="C:extracellular region"/>
    <property type="evidence" value="ECO:0007669"/>
    <property type="project" value="TreeGrafter"/>
</dbReference>
<dbReference type="PANTHER" id="PTHR33371:SF15">
    <property type="entry name" value="LIPOPROTEIN LPRN"/>
    <property type="match status" value="1"/>
</dbReference>
<dbReference type="InterPro" id="IPR052336">
    <property type="entry name" value="MlaD_Phospholipid_Transporter"/>
</dbReference>
<dbReference type="PANTHER" id="PTHR33371">
    <property type="entry name" value="INTERMEMBRANE PHOSPHOLIPID TRANSPORT SYSTEM BINDING PROTEIN MLAD-RELATED"/>
    <property type="match status" value="1"/>
</dbReference>
<evidence type="ECO:0000259" key="3">
    <source>
        <dbReference type="Pfam" id="PF11887"/>
    </source>
</evidence>
<dbReference type="RefSeq" id="WP_165448943.1">
    <property type="nucleotide sequence ID" value="NZ_JADLQM010000001.1"/>
</dbReference>